<proteinExistence type="predicted"/>
<dbReference type="InterPro" id="IPR003439">
    <property type="entry name" value="ABC_transporter-like_ATP-bd"/>
</dbReference>
<gene>
    <name evidence="5" type="ORF">ENG47_03055</name>
</gene>
<keyword evidence="3 5" id="KW-0067">ATP-binding</keyword>
<evidence type="ECO:0000313" key="5">
    <source>
        <dbReference type="EMBL" id="HDN84721.1"/>
    </source>
</evidence>
<keyword evidence="2" id="KW-0547">Nucleotide-binding</keyword>
<dbReference type="Proteomes" id="UP000885660">
    <property type="component" value="Unassembled WGS sequence"/>
</dbReference>
<dbReference type="SUPFAM" id="SSF52540">
    <property type="entry name" value="P-loop containing nucleoside triphosphate hydrolases"/>
    <property type="match status" value="1"/>
</dbReference>
<sequence>AKHLREKSGFLGALFRSRRYKEEEAAGRREAEELLAVVGLCDQKDARAADLPYGSKRLLTLAIALSSDPEMILLDEPTAGMNREEAAVLADVIKNINQRGVTIFIIEHDIGMLLDLTQRIIVLDRGKKIMEGTPEKIRGEKSVIEAYFGKKRKCLV</sequence>
<protein>
    <submittedName>
        <fullName evidence="5">ABC transporter ATP-binding protein</fullName>
    </submittedName>
</protein>
<dbReference type="EMBL" id="DRBC01000183">
    <property type="protein sequence ID" value="HDN84721.1"/>
    <property type="molecule type" value="Genomic_DNA"/>
</dbReference>
<dbReference type="GO" id="GO:0015188">
    <property type="term" value="F:L-isoleucine transmembrane transporter activity"/>
    <property type="evidence" value="ECO:0007669"/>
    <property type="project" value="TreeGrafter"/>
</dbReference>
<dbReference type="AlphaFoldDB" id="A0A7V0QQF3"/>
<dbReference type="GO" id="GO:0015808">
    <property type="term" value="P:L-alanine transport"/>
    <property type="evidence" value="ECO:0007669"/>
    <property type="project" value="TreeGrafter"/>
</dbReference>
<dbReference type="Gene3D" id="3.40.50.300">
    <property type="entry name" value="P-loop containing nucleotide triphosphate hydrolases"/>
    <property type="match status" value="1"/>
</dbReference>
<comment type="caution">
    <text evidence="5">The sequence shown here is derived from an EMBL/GenBank/DDBJ whole genome shotgun (WGS) entry which is preliminary data.</text>
</comment>
<organism evidence="5">
    <name type="scientific">Aerophobetes bacterium</name>
    <dbReference type="NCBI Taxonomy" id="2030807"/>
    <lineage>
        <taxon>Bacteria</taxon>
        <taxon>Candidatus Aerophobota</taxon>
    </lineage>
</organism>
<evidence type="ECO:0000259" key="4">
    <source>
        <dbReference type="Pfam" id="PF00005"/>
    </source>
</evidence>
<dbReference type="GO" id="GO:0005304">
    <property type="term" value="F:L-valine transmembrane transporter activity"/>
    <property type="evidence" value="ECO:0007669"/>
    <property type="project" value="TreeGrafter"/>
</dbReference>
<dbReference type="PANTHER" id="PTHR45772:SF7">
    <property type="entry name" value="AMINO ACID ABC TRANSPORTER ATP-BINDING PROTEIN"/>
    <property type="match status" value="1"/>
</dbReference>
<name>A0A7V0QQF3_UNCAE</name>
<dbReference type="InterPro" id="IPR027417">
    <property type="entry name" value="P-loop_NTPase"/>
</dbReference>
<evidence type="ECO:0000256" key="2">
    <source>
        <dbReference type="ARBA" id="ARBA00022741"/>
    </source>
</evidence>
<dbReference type="Pfam" id="PF00005">
    <property type="entry name" value="ABC_tran"/>
    <property type="match status" value="1"/>
</dbReference>
<feature type="non-terminal residue" evidence="5">
    <location>
        <position position="1"/>
    </location>
</feature>
<dbReference type="GO" id="GO:0042941">
    <property type="term" value="P:D-alanine transmembrane transport"/>
    <property type="evidence" value="ECO:0007669"/>
    <property type="project" value="TreeGrafter"/>
</dbReference>
<dbReference type="GO" id="GO:0005524">
    <property type="term" value="F:ATP binding"/>
    <property type="evidence" value="ECO:0007669"/>
    <property type="project" value="UniProtKB-KW"/>
</dbReference>
<evidence type="ECO:0000256" key="1">
    <source>
        <dbReference type="ARBA" id="ARBA00022448"/>
    </source>
</evidence>
<dbReference type="GO" id="GO:1903805">
    <property type="term" value="P:L-valine import across plasma membrane"/>
    <property type="evidence" value="ECO:0007669"/>
    <property type="project" value="TreeGrafter"/>
</dbReference>
<accession>A0A7V0QQF3</accession>
<dbReference type="GO" id="GO:0015192">
    <property type="term" value="F:L-phenylalanine transmembrane transporter activity"/>
    <property type="evidence" value="ECO:0007669"/>
    <property type="project" value="TreeGrafter"/>
</dbReference>
<feature type="domain" description="ABC transporter" evidence="4">
    <location>
        <begin position="23"/>
        <end position="79"/>
    </location>
</feature>
<reference evidence="5" key="1">
    <citation type="journal article" date="2020" name="mSystems">
        <title>Genome- and Community-Level Interaction Insights into Carbon Utilization and Element Cycling Functions of Hydrothermarchaeota in Hydrothermal Sediment.</title>
        <authorList>
            <person name="Zhou Z."/>
            <person name="Liu Y."/>
            <person name="Xu W."/>
            <person name="Pan J."/>
            <person name="Luo Z.H."/>
            <person name="Li M."/>
        </authorList>
    </citation>
    <scope>NUCLEOTIDE SEQUENCE [LARGE SCALE GENOMIC DNA]</scope>
    <source>
        <strain evidence="5">HyVt-219</strain>
    </source>
</reference>
<dbReference type="GO" id="GO:0016887">
    <property type="term" value="F:ATP hydrolysis activity"/>
    <property type="evidence" value="ECO:0007669"/>
    <property type="project" value="InterPro"/>
</dbReference>
<dbReference type="GO" id="GO:1903806">
    <property type="term" value="P:L-isoleucine import across plasma membrane"/>
    <property type="evidence" value="ECO:0007669"/>
    <property type="project" value="TreeGrafter"/>
</dbReference>
<keyword evidence="1" id="KW-0813">Transport</keyword>
<dbReference type="InterPro" id="IPR051120">
    <property type="entry name" value="ABC_AA/LPS_Transport"/>
</dbReference>
<dbReference type="PANTHER" id="PTHR45772">
    <property type="entry name" value="CONSERVED COMPONENT OF ABC TRANSPORTER FOR NATURAL AMINO ACIDS-RELATED"/>
    <property type="match status" value="1"/>
</dbReference>
<dbReference type="GO" id="GO:0005886">
    <property type="term" value="C:plasma membrane"/>
    <property type="evidence" value="ECO:0007669"/>
    <property type="project" value="TreeGrafter"/>
</dbReference>
<evidence type="ECO:0000256" key="3">
    <source>
        <dbReference type="ARBA" id="ARBA00022840"/>
    </source>
</evidence>